<dbReference type="AlphaFoldDB" id="A0A392TGZ2"/>
<reference evidence="2 3" key="1">
    <citation type="journal article" date="2018" name="Front. Plant Sci.">
        <title>Red Clover (Trifolium pratense) and Zigzag Clover (T. medium) - A Picture of Genomic Similarities and Differences.</title>
        <authorList>
            <person name="Dluhosova J."/>
            <person name="Istvanek J."/>
            <person name="Nedelnik J."/>
            <person name="Repkova J."/>
        </authorList>
    </citation>
    <scope>NUCLEOTIDE SEQUENCE [LARGE SCALE GENOMIC DNA]</scope>
    <source>
        <strain evidence="3">cv. 10/8</strain>
        <tissue evidence="2">Leaf</tissue>
    </source>
</reference>
<organism evidence="2 3">
    <name type="scientific">Trifolium medium</name>
    <dbReference type="NCBI Taxonomy" id="97028"/>
    <lineage>
        <taxon>Eukaryota</taxon>
        <taxon>Viridiplantae</taxon>
        <taxon>Streptophyta</taxon>
        <taxon>Embryophyta</taxon>
        <taxon>Tracheophyta</taxon>
        <taxon>Spermatophyta</taxon>
        <taxon>Magnoliopsida</taxon>
        <taxon>eudicotyledons</taxon>
        <taxon>Gunneridae</taxon>
        <taxon>Pentapetalae</taxon>
        <taxon>rosids</taxon>
        <taxon>fabids</taxon>
        <taxon>Fabales</taxon>
        <taxon>Fabaceae</taxon>
        <taxon>Papilionoideae</taxon>
        <taxon>50 kb inversion clade</taxon>
        <taxon>NPAAA clade</taxon>
        <taxon>Hologalegina</taxon>
        <taxon>IRL clade</taxon>
        <taxon>Trifolieae</taxon>
        <taxon>Trifolium</taxon>
    </lineage>
</organism>
<keyword evidence="3" id="KW-1185">Reference proteome</keyword>
<sequence length="20" mass="2318">MVDAMNTQRDTKTPDRLLIV</sequence>
<feature type="compositionally biased region" description="Basic and acidic residues" evidence="1">
    <location>
        <begin position="9"/>
        <end position="20"/>
    </location>
</feature>
<proteinExistence type="predicted"/>
<feature type="non-terminal residue" evidence="2">
    <location>
        <position position="20"/>
    </location>
</feature>
<name>A0A392TGZ2_9FABA</name>
<accession>A0A392TGZ2</accession>
<comment type="caution">
    <text evidence="2">The sequence shown here is derived from an EMBL/GenBank/DDBJ whole genome shotgun (WGS) entry which is preliminary data.</text>
</comment>
<evidence type="ECO:0000256" key="1">
    <source>
        <dbReference type="SAM" id="MobiDB-lite"/>
    </source>
</evidence>
<feature type="region of interest" description="Disordered" evidence="1">
    <location>
        <begin position="1"/>
        <end position="20"/>
    </location>
</feature>
<dbReference type="Proteomes" id="UP000265520">
    <property type="component" value="Unassembled WGS sequence"/>
</dbReference>
<protein>
    <submittedName>
        <fullName evidence="2">Uncharacterized protein</fullName>
    </submittedName>
</protein>
<evidence type="ECO:0000313" key="3">
    <source>
        <dbReference type="Proteomes" id="UP000265520"/>
    </source>
</evidence>
<dbReference type="EMBL" id="LXQA010563913">
    <property type="protein sequence ID" value="MCI59450.1"/>
    <property type="molecule type" value="Genomic_DNA"/>
</dbReference>
<evidence type="ECO:0000313" key="2">
    <source>
        <dbReference type="EMBL" id="MCI59450.1"/>
    </source>
</evidence>